<proteinExistence type="predicted"/>
<comment type="caution">
    <text evidence="1">The sequence shown here is derived from an EMBL/GenBank/DDBJ whole genome shotgun (WGS) entry which is preliminary data.</text>
</comment>
<reference evidence="1 2" key="1">
    <citation type="submission" date="2019-07" db="EMBL/GenBank/DDBJ databases">
        <title>De Novo Assembly of kiwifruit Actinidia rufa.</title>
        <authorList>
            <person name="Sugita-Konishi S."/>
            <person name="Sato K."/>
            <person name="Mori E."/>
            <person name="Abe Y."/>
            <person name="Kisaki G."/>
            <person name="Hamano K."/>
            <person name="Suezawa K."/>
            <person name="Otani M."/>
            <person name="Fukuda T."/>
            <person name="Manabe T."/>
            <person name="Gomi K."/>
            <person name="Tabuchi M."/>
            <person name="Akimitsu K."/>
            <person name="Kataoka I."/>
        </authorList>
    </citation>
    <scope>NUCLEOTIDE SEQUENCE [LARGE SCALE GENOMIC DNA]</scope>
    <source>
        <strain evidence="2">cv. Fuchu</strain>
    </source>
</reference>
<protein>
    <submittedName>
        <fullName evidence="1">Uncharacterized protein</fullName>
    </submittedName>
</protein>
<dbReference type="AlphaFoldDB" id="A0A7J0F8X8"/>
<evidence type="ECO:0000313" key="2">
    <source>
        <dbReference type="Proteomes" id="UP000585474"/>
    </source>
</evidence>
<name>A0A7J0F8X8_9ERIC</name>
<organism evidence="1 2">
    <name type="scientific">Actinidia rufa</name>
    <dbReference type="NCBI Taxonomy" id="165716"/>
    <lineage>
        <taxon>Eukaryota</taxon>
        <taxon>Viridiplantae</taxon>
        <taxon>Streptophyta</taxon>
        <taxon>Embryophyta</taxon>
        <taxon>Tracheophyta</taxon>
        <taxon>Spermatophyta</taxon>
        <taxon>Magnoliopsida</taxon>
        <taxon>eudicotyledons</taxon>
        <taxon>Gunneridae</taxon>
        <taxon>Pentapetalae</taxon>
        <taxon>asterids</taxon>
        <taxon>Ericales</taxon>
        <taxon>Actinidiaceae</taxon>
        <taxon>Actinidia</taxon>
    </lineage>
</organism>
<gene>
    <name evidence="1" type="ORF">Acr_10g0005550</name>
</gene>
<dbReference type="Proteomes" id="UP000585474">
    <property type="component" value="Unassembled WGS sequence"/>
</dbReference>
<dbReference type="EMBL" id="BJWL01000010">
    <property type="protein sequence ID" value="GFY95170.1"/>
    <property type="molecule type" value="Genomic_DNA"/>
</dbReference>
<accession>A0A7J0F8X8</accession>
<sequence>MELNRTQQIVHNNHTLVQFRRDHGILNNVIVERPDPIEVVVMMRGHGDRIPIHTWLIHHAELRFLLSPMLKKLMALCDLTFMQVYINFVTTMLTIDTLMRRQGLPFFAFDLLNIYMGVRPKWEPGMNLFTDNWEFQRLCDYGLWDFPRTNGSIDEGFNIQYKLDRIPRPLSSLGKWKSKRQIPTVQAWFNYLEASLNLPFAEEEEEQEEEKKKKKKKRRVEKLFRVEKDHASFPTVEVESSCLAAWSKKENDKGKAKTLVFPIKSATRQTRDHPLTPPLRRFLPPSFGTLRCRNAAMGCCEASKGRCGDGMQLDSDAEHPKIGAKLSLREEALGRTSFHLKT</sequence>
<dbReference type="OrthoDB" id="1750920at2759"/>
<evidence type="ECO:0000313" key="1">
    <source>
        <dbReference type="EMBL" id="GFY95170.1"/>
    </source>
</evidence>
<keyword evidence="2" id="KW-1185">Reference proteome</keyword>